<proteinExistence type="predicted"/>
<sequence length="90" mass="10935">IHQGQYKGSCNSELSQQIHNNFIVCFLHWHLTSHHNLTIITNLHVYMLFLVLRLSHYLVVIYFCIFLFKLLYMRYLSRWSFRNNLSTSTR</sequence>
<dbReference type="EMBL" id="GEDG01037777">
    <property type="protein sequence ID" value="JAP07939.1"/>
    <property type="molecule type" value="Transcribed_RNA"/>
</dbReference>
<reference evidence="2" key="1">
    <citation type="submission" date="2015-12" db="EMBL/GenBank/DDBJ databases">
        <title>Gene expression during late stages of embryo sac development: a critical building block for successful pollen-pistil interactions.</title>
        <authorList>
            <person name="Liu Y."/>
            <person name="Joly V."/>
            <person name="Sabar M."/>
            <person name="Matton D.P."/>
        </authorList>
    </citation>
    <scope>NUCLEOTIDE SEQUENCE</scope>
</reference>
<organism evidence="2">
    <name type="scientific">Solanum chacoense</name>
    <name type="common">Chaco potato</name>
    <dbReference type="NCBI Taxonomy" id="4108"/>
    <lineage>
        <taxon>Eukaryota</taxon>
        <taxon>Viridiplantae</taxon>
        <taxon>Streptophyta</taxon>
        <taxon>Embryophyta</taxon>
        <taxon>Tracheophyta</taxon>
        <taxon>Spermatophyta</taxon>
        <taxon>Magnoliopsida</taxon>
        <taxon>eudicotyledons</taxon>
        <taxon>Gunneridae</taxon>
        <taxon>Pentapetalae</taxon>
        <taxon>asterids</taxon>
        <taxon>lamiids</taxon>
        <taxon>Solanales</taxon>
        <taxon>Solanaceae</taxon>
        <taxon>Solanoideae</taxon>
        <taxon>Solaneae</taxon>
        <taxon>Solanum</taxon>
    </lineage>
</organism>
<keyword evidence="1" id="KW-0472">Membrane</keyword>
<keyword evidence="1" id="KW-1133">Transmembrane helix</keyword>
<accession>A0A0V0GJ27</accession>
<evidence type="ECO:0000313" key="2">
    <source>
        <dbReference type="EMBL" id="JAP07939.1"/>
    </source>
</evidence>
<dbReference type="AlphaFoldDB" id="A0A0V0GJ27"/>
<feature type="non-terminal residue" evidence="2">
    <location>
        <position position="1"/>
    </location>
</feature>
<name>A0A0V0GJ27_SOLCH</name>
<feature type="transmembrane region" description="Helical" evidence="1">
    <location>
        <begin position="54"/>
        <end position="72"/>
    </location>
</feature>
<evidence type="ECO:0000256" key="1">
    <source>
        <dbReference type="SAM" id="Phobius"/>
    </source>
</evidence>
<keyword evidence="1" id="KW-0812">Transmembrane</keyword>
<protein>
    <submittedName>
        <fullName evidence="2">Putative ovule protein</fullName>
    </submittedName>
</protein>